<comment type="function">
    <text evidence="5">Component of the F(420)H(2) dehydrogenase (FPO complex) which is part of the energy-conserving F(420)H(2):heterodisulfide oxidoreductase system. The membrane-bound electron transfer system of the complex plays an important role in the metabolism of methylotrophic methanogens when the organisms grow on methanol or methylamines. Catalyzes the oxidation of methanophenazine to dihydromethanophenazine. It shuttles electrons from F(420)H(2), via FAD and iron-sulfur (Fe-S) centers, to methanophenazine (an electron carrier in the membrane). It couples the redox reaction to proton translocation (for every two electrons transferred, two hydrogen ions are translocated across the cytoplasmic membrane), and thus conserves the redox energy in a proton gradient.</text>
</comment>
<proteinExistence type="inferred from homology"/>
<dbReference type="GO" id="GO:0003954">
    <property type="term" value="F:NADH dehydrogenase activity"/>
    <property type="evidence" value="ECO:0007669"/>
    <property type="project" value="TreeGrafter"/>
</dbReference>
<evidence type="ECO:0000256" key="3">
    <source>
        <dbReference type="ARBA" id="ARBA00022989"/>
    </source>
</evidence>
<dbReference type="PANTHER" id="PTHR11432:SF3">
    <property type="entry name" value="NADH-UBIQUINONE OXIDOREDUCTASE CHAIN 1"/>
    <property type="match status" value="1"/>
</dbReference>
<evidence type="ECO:0000256" key="4">
    <source>
        <dbReference type="ARBA" id="ARBA00023136"/>
    </source>
</evidence>
<keyword evidence="2 5" id="KW-0812">Transmembrane</keyword>
<keyword evidence="3 5" id="KW-1133">Transmembrane helix</keyword>
<feature type="transmembrane region" description="Helical" evidence="5">
    <location>
        <begin position="151"/>
        <end position="173"/>
    </location>
</feature>
<dbReference type="NCBIfam" id="NF004741">
    <property type="entry name" value="PRK06076.1-2"/>
    <property type="match status" value="1"/>
</dbReference>
<keyword evidence="5" id="KW-1003">Cell membrane</keyword>
<accession>A0A7C0X489</accession>
<dbReference type="EMBL" id="DQZR01000129">
    <property type="protein sequence ID" value="HDM36227.1"/>
    <property type="molecule type" value="Genomic_DNA"/>
</dbReference>
<feature type="transmembrane region" description="Helical" evidence="5">
    <location>
        <begin position="308"/>
        <end position="329"/>
    </location>
</feature>
<comment type="subunit">
    <text evidence="5">The FPO complex is composed of at least 13 different subunits. FpoA, FpoH, FpoJ, FpoK, FpoL, FpoM and FpoN proteins constitute the membrane sector of the complex.</text>
</comment>
<protein>
    <recommendedName>
        <fullName evidence="5">F(420)H(2) dehydrogenase subunit H</fullName>
        <ecNumber evidence="5">1.5.98.3</ecNumber>
    </recommendedName>
    <alternativeName>
        <fullName evidence="5">F(420)H(2)-dependent phenazine dehydrogenase subunit H</fullName>
    </alternativeName>
    <alternativeName>
        <fullName evidence="5">F(420)H(2)-dependent phenazine oxidoreductase subunit H</fullName>
        <shortName evidence="5">FPO subunit H</shortName>
    </alternativeName>
</protein>
<feature type="transmembrane region" description="Helical" evidence="5">
    <location>
        <begin position="220"/>
        <end position="240"/>
    </location>
</feature>
<feature type="transmembrane region" description="Helical" evidence="5">
    <location>
        <begin position="341"/>
        <end position="362"/>
    </location>
</feature>
<sequence length="363" mass="39764">MTGTVEALINLMMADQVAIPLLDPILNILYGIPLLGHLLALILWKPLFAALICPGFATLGGLLMLLPWIERKLVARIQWRIGPHEILPRMGGVIQLLADSLRFLFQEVIVHRDAKQPYFLQFPVLSFIPALLPLLFIPAGTIIAIESPYGAQIVLAMVTLFPLFILGLGWASNSRFAYIGTVREAFVYFGYEIALIVSAFAMIVLYGTSDPLAISGMQQVPGIILNPVAALAFFIASAMATSRLPFEIPEADQELAGGPHVEYSGILFGLIYVISYEKVYILSGLMTLLFLGGGSGPEIRVLGDLSGLIWFILKTLLVMIALIALRAIYPRYRLDQALRIGWNPVFTLSTIAVGVSLMEVLLL</sequence>
<keyword evidence="6" id="KW-0560">Oxidoreductase</keyword>
<dbReference type="EC" id="1.5.98.3" evidence="5"/>
<evidence type="ECO:0000313" key="6">
    <source>
        <dbReference type="EMBL" id="HDM36227.1"/>
    </source>
</evidence>
<dbReference type="Pfam" id="PF00146">
    <property type="entry name" value="NADHdh"/>
    <property type="match status" value="1"/>
</dbReference>
<evidence type="ECO:0000256" key="1">
    <source>
        <dbReference type="ARBA" id="ARBA00004141"/>
    </source>
</evidence>
<feature type="transmembrane region" description="Helical" evidence="5">
    <location>
        <begin position="185"/>
        <end position="208"/>
    </location>
</feature>
<dbReference type="PANTHER" id="PTHR11432">
    <property type="entry name" value="NADH DEHYDROGENASE SUBUNIT 1"/>
    <property type="match status" value="1"/>
</dbReference>
<comment type="similarity">
    <text evidence="5">Belongs to the complex I subunit 1 family.</text>
</comment>
<feature type="transmembrane region" description="Helical" evidence="5">
    <location>
        <begin position="48"/>
        <end position="69"/>
    </location>
</feature>
<reference evidence="6" key="1">
    <citation type="journal article" date="2020" name="mSystems">
        <title>Genome- and Community-Level Interaction Insights into Carbon Utilization and Element Cycling Functions of Hydrothermarchaeota in Hydrothermal Sediment.</title>
        <authorList>
            <person name="Zhou Z."/>
            <person name="Liu Y."/>
            <person name="Xu W."/>
            <person name="Pan J."/>
            <person name="Luo Z.H."/>
            <person name="Li M."/>
        </authorList>
    </citation>
    <scope>NUCLEOTIDE SEQUENCE [LARGE SCALE GENOMIC DNA]</scope>
    <source>
        <strain evidence="6">HyVt-185</strain>
    </source>
</reference>
<gene>
    <name evidence="6" type="primary">nuoH</name>
    <name evidence="5" type="synonym">fpoH</name>
    <name evidence="6" type="ORF">ENG09_03095</name>
</gene>
<dbReference type="GO" id="GO:0043738">
    <property type="term" value="F:reduced coenzyme F420 dehydrogenase activity"/>
    <property type="evidence" value="ECO:0007669"/>
    <property type="project" value="UniProtKB-EC"/>
</dbReference>
<feature type="transmembrane region" description="Helical" evidence="5">
    <location>
        <begin position="122"/>
        <end position="145"/>
    </location>
</feature>
<comment type="caution">
    <text evidence="6">The sequence shown here is derived from an EMBL/GenBank/DDBJ whole genome shotgun (WGS) entry which is preliminary data.</text>
</comment>
<feature type="transmembrane region" description="Helical" evidence="5">
    <location>
        <begin position="21"/>
        <end position="42"/>
    </location>
</feature>
<evidence type="ECO:0000256" key="5">
    <source>
        <dbReference type="HAMAP-Rule" id="MF_01350"/>
    </source>
</evidence>
<comment type="subcellular location">
    <subcellularLocation>
        <location evidence="5">Cell membrane</location>
        <topology evidence="5">Multi-pass membrane protein</topology>
    </subcellularLocation>
    <subcellularLocation>
        <location evidence="1">Membrane</location>
        <topology evidence="1">Multi-pass membrane protein</topology>
    </subcellularLocation>
</comment>
<dbReference type="GO" id="GO:0005886">
    <property type="term" value="C:plasma membrane"/>
    <property type="evidence" value="ECO:0007669"/>
    <property type="project" value="UniProtKB-SubCell"/>
</dbReference>
<keyword evidence="4 5" id="KW-0472">Membrane</keyword>
<dbReference type="InterPro" id="IPR001694">
    <property type="entry name" value="NADH_UbQ_OxRdtase_su1/FPO"/>
</dbReference>
<evidence type="ECO:0000256" key="2">
    <source>
        <dbReference type="ARBA" id="ARBA00022692"/>
    </source>
</evidence>
<name>A0A7C0X489_9EURY</name>
<dbReference type="GO" id="GO:0009060">
    <property type="term" value="P:aerobic respiration"/>
    <property type="evidence" value="ECO:0007669"/>
    <property type="project" value="TreeGrafter"/>
</dbReference>
<comment type="catalytic activity">
    <reaction evidence="5">
        <text>methanophenazine + reduced coenzyme F420-(gamma-L-Glu)(n) = dihydromethanophenazine + oxidized coenzyme F420-(gamma-L-Glu)(n) + H(+)</text>
        <dbReference type="Rhea" id="RHEA:54752"/>
        <dbReference type="Rhea" id="RHEA-COMP:12939"/>
        <dbReference type="Rhea" id="RHEA-COMP:14378"/>
        <dbReference type="ChEBI" id="CHEBI:15378"/>
        <dbReference type="ChEBI" id="CHEBI:29118"/>
        <dbReference type="ChEBI" id="CHEBI:50375"/>
        <dbReference type="ChEBI" id="CHEBI:133980"/>
        <dbReference type="ChEBI" id="CHEBI:139511"/>
        <dbReference type="EC" id="1.5.98.3"/>
    </reaction>
</comment>
<organism evidence="6">
    <name type="scientific">Candidatus Syntropharchaeum butanivorans</name>
    <dbReference type="NCBI Taxonomy" id="1839936"/>
    <lineage>
        <taxon>Archaea</taxon>
        <taxon>Methanobacteriati</taxon>
        <taxon>Methanobacteriota</taxon>
        <taxon>Stenosarchaea group</taxon>
        <taxon>Methanomicrobia</taxon>
        <taxon>Methanosarcinales</taxon>
        <taxon>ANME-2 cluster</taxon>
        <taxon>Candidatus Syntropharchaeum</taxon>
    </lineage>
</organism>
<dbReference type="HAMAP" id="MF_01350">
    <property type="entry name" value="NDH1_NuoH"/>
    <property type="match status" value="1"/>
</dbReference>
<dbReference type="AlphaFoldDB" id="A0A7C0X489"/>
<dbReference type="Proteomes" id="UP000885863">
    <property type="component" value="Unassembled WGS sequence"/>
</dbReference>